<dbReference type="GO" id="GO:0006508">
    <property type="term" value="P:proteolysis"/>
    <property type="evidence" value="ECO:0007669"/>
    <property type="project" value="UniProtKB-KW"/>
</dbReference>
<dbReference type="EMBL" id="VAFL01000011">
    <property type="protein sequence ID" value="TKW65738.1"/>
    <property type="molecule type" value="Genomic_DNA"/>
</dbReference>
<evidence type="ECO:0000259" key="5">
    <source>
        <dbReference type="PROSITE" id="PS51935"/>
    </source>
</evidence>
<evidence type="ECO:0000256" key="3">
    <source>
        <dbReference type="ARBA" id="ARBA00022801"/>
    </source>
</evidence>
<dbReference type="GO" id="GO:0008234">
    <property type="term" value="F:cysteine-type peptidase activity"/>
    <property type="evidence" value="ECO:0007669"/>
    <property type="project" value="UniProtKB-KW"/>
</dbReference>
<dbReference type="Proteomes" id="UP000315344">
    <property type="component" value="Unassembled WGS sequence"/>
</dbReference>
<evidence type="ECO:0000313" key="6">
    <source>
        <dbReference type="EMBL" id="TKW65738.1"/>
    </source>
</evidence>
<comment type="caution">
    <text evidence="6">The sequence shown here is derived from an EMBL/GenBank/DDBJ whole genome shotgun (WGS) entry which is preliminary data.</text>
</comment>
<evidence type="ECO:0000256" key="4">
    <source>
        <dbReference type="ARBA" id="ARBA00022807"/>
    </source>
</evidence>
<keyword evidence="4" id="KW-0788">Thiol protease</keyword>
<gene>
    <name evidence="6" type="ORF">DI616_13715</name>
</gene>
<organism evidence="6 7">
    <name type="scientific">Paracoccus denitrificans</name>
    <dbReference type="NCBI Taxonomy" id="266"/>
    <lineage>
        <taxon>Bacteria</taxon>
        <taxon>Pseudomonadati</taxon>
        <taxon>Pseudomonadota</taxon>
        <taxon>Alphaproteobacteria</taxon>
        <taxon>Rhodobacterales</taxon>
        <taxon>Paracoccaceae</taxon>
        <taxon>Paracoccus</taxon>
    </lineage>
</organism>
<name>A0A533I7T9_PARDE</name>
<dbReference type="Gene3D" id="3.90.1720.10">
    <property type="entry name" value="endopeptidase domain like (from Nostoc punctiforme)"/>
    <property type="match status" value="1"/>
</dbReference>
<dbReference type="SUPFAM" id="SSF54001">
    <property type="entry name" value="Cysteine proteinases"/>
    <property type="match status" value="1"/>
</dbReference>
<comment type="similarity">
    <text evidence="1">Belongs to the peptidase C40 family.</text>
</comment>
<evidence type="ECO:0000256" key="1">
    <source>
        <dbReference type="ARBA" id="ARBA00007074"/>
    </source>
</evidence>
<dbReference type="PROSITE" id="PS51935">
    <property type="entry name" value="NLPC_P60"/>
    <property type="match status" value="1"/>
</dbReference>
<dbReference type="InterPro" id="IPR000064">
    <property type="entry name" value="NLP_P60_dom"/>
</dbReference>
<dbReference type="AlphaFoldDB" id="A0A533I7T9"/>
<accession>A0A533I7T9</accession>
<sequence length="147" mass="16385">MTPDLGSEVVSIARRWCGTPYLHQASNQGVGTDCLGLIRGVWRELYGTEPEVAPPYTPDWGEYDGSELLLAGAMRHLSRDDGEEDRHGQVLLFRMRSGAVAKHLGIVSVTGAVPAFIHAYDRHGVVESPLSMPWRQRIAARFRFPER</sequence>
<evidence type="ECO:0000256" key="2">
    <source>
        <dbReference type="ARBA" id="ARBA00022670"/>
    </source>
</evidence>
<feature type="domain" description="NlpC/P60" evidence="5">
    <location>
        <begin position="3"/>
        <end position="145"/>
    </location>
</feature>
<dbReference type="InterPro" id="IPR038765">
    <property type="entry name" value="Papain-like_cys_pep_sf"/>
</dbReference>
<keyword evidence="2" id="KW-0645">Protease</keyword>
<evidence type="ECO:0000313" key="7">
    <source>
        <dbReference type="Proteomes" id="UP000315344"/>
    </source>
</evidence>
<dbReference type="NCBIfam" id="TIGR02219">
    <property type="entry name" value="phage_NlpC_fam"/>
    <property type="match status" value="1"/>
</dbReference>
<keyword evidence="3" id="KW-0378">Hydrolase</keyword>
<proteinExistence type="inferred from homology"/>
<protein>
    <submittedName>
        <fullName evidence="6">Peptidase</fullName>
    </submittedName>
</protein>
<reference evidence="6 7" key="1">
    <citation type="journal article" date="2017" name="Nat. Commun.">
        <title>In situ click chemistry generation of cyclooxygenase-2 inhibitors.</title>
        <authorList>
            <person name="Bhardwaj A."/>
            <person name="Kaur J."/>
            <person name="Wuest M."/>
            <person name="Wuest F."/>
        </authorList>
    </citation>
    <scope>NUCLEOTIDE SEQUENCE [LARGE SCALE GENOMIC DNA]</scope>
    <source>
        <strain evidence="6">S2_012_000_R3_94</strain>
    </source>
</reference>
<dbReference type="InterPro" id="IPR011929">
    <property type="entry name" value="Phage_pept_NlpC/P60"/>
</dbReference>